<feature type="region of interest" description="Disordered" evidence="1">
    <location>
        <begin position="119"/>
        <end position="148"/>
    </location>
</feature>
<gene>
    <name evidence="2" type="ORF">GJ28_22575</name>
</gene>
<name>A0A8E7NA73_SALET</name>
<accession>A0A8E7NA73</accession>
<proteinExistence type="predicted"/>
<reference evidence="2" key="3">
    <citation type="submission" date="2021-05" db="EMBL/GenBank/DDBJ databases">
        <title>Whole genome PacBio Sequel sequence of Salmonella enterica subsp. enterica.</title>
        <authorList>
            <person name="Hoffmann M."/>
            <person name="Balkey M."/>
            <person name="Luo Y."/>
        </authorList>
    </citation>
    <scope>NUCLEOTIDE SEQUENCE</scope>
    <source>
        <plasmid evidence="2">pCFSAN012622</plasmid>
    </source>
</reference>
<reference evidence="2" key="1">
    <citation type="submission" date="2014-06" db="EMBL/GenBank/DDBJ databases">
        <authorList>
            <person name="Strain E.A."/>
            <person name="Allard M.W."/>
            <person name="Payne J.S."/>
            <person name="Evans P.S."/>
            <person name="Timme R."/>
        </authorList>
    </citation>
    <scope>NUCLEOTIDE SEQUENCE</scope>
    <source>
        <plasmid evidence="2">pCFSAN012622</plasmid>
    </source>
</reference>
<evidence type="ECO:0000313" key="2">
    <source>
        <dbReference type="EMBL" id="QVY01270.1"/>
    </source>
</evidence>
<dbReference type="AlphaFoldDB" id="A0A8E7NA73"/>
<reference evidence="2" key="2">
    <citation type="journal article" date="2015" name="Genome Announc.">
        <title>Draft Genome Sequence of Salmonella enterica subsp. enterica Serovar Give, Isolated from an Imported Chili Powder Product.</title>
        <authorList>
            <person name="Wang H."/>
            <person name="Chen Y."/>
            <person name="Ayers S."/>
            <person name="Melka D."/>
            <person name="Laasri A."/>
            <person name="Payne J.S."/>
            <person name="Zheng J."/>
            <person name="Son I."/>
            <person name="Timme R."/>
            <person name="Kastanis G."/>
            <person name="Hammack T.S."/>
            <person name="Strain E."/>
            <person name="Allard M.W."/>
            <person name="Evans P.S."/>
            <person name="Brown E.W."/>
        </authorList>
    </citation>
    <scope>NUCLEOTIDE SEQUENCE</scope>
    <source>
        <plasmid evidence="2">pCFSAN012622</plasmid>
    </source>
</reference>
<evidence type="ECO:0000256" key="1">
    <source>
        <dbReference type="SAM" id="MobiDB-lite"/>
    </source>
</evidence>
<dbReference type="RefSeq" id="WP_149027836.1">
    <property type="nucleotide sequence ID" value="NZ_CP075038.1"/>
</dbReference>
<geneLocation type="plasmid" evidence="2">
    <name>pCFSAN012622</name>
</geneLocation>
<organism evidence="2">
    <name type="scientific">Salmonella enterica subsp. enterica serovar Give</name>
    <dbReference type="NCBI Taxonomy" id="46626"/>
    <lineage>
        <taxon>Bacteria</taxon>
        <taxon>Pseudomonadati</taxon>
        <taxon>Pseudomonadota</taxon>
        <taxon>Gammaproteobacteria</taxon>
        <taxon>Enterobacterales</taxon>
        <taxon>Enterobacteriaceae</taxon>
        <taxon>Salmonella</taxon>
    </lineage>
</organism>
<protein>
    <submittedName>
        <fullName evidence="2">Uncharacterized protein</fullName>
    </submittedName>
</protein>
<keyword evidence="2" id="KW-0614">Plasmid</keyword>
<dbReference type="EMBL" id="CP075038">
    <property type="protein sequence ID" value="QVY01270.1"/>
    <property type="molecule type" value="Genomic_DNA"/>
</dbReference>
<sequence length="255" mass="28931">MPHLSIANRSRLSHTQLPLSESTDTGRLGNRLLRWIREGHALLSRFIRHLYNYYVSPQREAASEHRRAVCELREKGATFQRKVQNVISAPEYSASNILWSSDYYPTPDYAMRPGKVLKPKRVKHTRPDNLQPSTGRGPGASSKINAVSQVKEIQKPTEVKNTIKWTFDDSGVKLDESITPAAMKTYKNWRDLVRGGTHPLEAAKLLGKDFHFESLSTKSAKGQLCSIRLSQKHRVVFNIVDTEHRVEVLRTGGHP</sequence>